<comment type="caution">
    <text evidence="1">The sequence shown here is derived from an EMBL/GenBank/DDBJ whole genome shotgun (WGS) entry which is preliminary data.</text>
</comment>
<proteinExistence type="predicted"/>
<dbReference type="Proteomes" id="UP001519343">
    <property type="component" value="Unassembled WGS sequence"/>
</dbReference>
<protein>
    <submittedName>
        <fullName evidence="1">Uncharacterized protein</fullName>
    </submittedName>
</protein>
<evidence type="ECO:0000313" key="1">
    <source>
        <dbReference type="EMBL" id="MBP1930965.1"/>
    </source>
</evidence>
<gene>
    <name evidence="1" type="ORF">J2Z37_000962</name>
</gene>
<reference evidence="1 2" key="1">
    <citation type="submission" date="2021-03" db="EMBL/GenBank/DDBJ databases">
        <title>Genomic Encyclopedia of Type Strains, Phase IV (KMG-IV): sequencing the most valuable type-strain genomes for metagenomic binning, comparative biology and taxonomic classification.</title>
        <authorList>
            <person name="Goeker M."/>
        </authorList>
    </citation>
    <scope>NUCLEOTIDE SEQUENCE [LARGE SCALE GENOMIC DNA]</scope>
    <source>
        <strain evidence="1 2">DSM 24738</strain>
    </source>
</reference>
<dbReference type="EMBL" id="JAGGKT010000002">
    <property type="protein sequence ID" value="MBP1930965.1"/>
    <property type="molecule type" value="Genomic_DNA"/>
</dbReference>
<accession>A0ABS4GL17</accession>
<keyword evidence="2" id="KW-1185">Reference proteome</keyword>
<name>A0ABS4GL17_9BACL</name>
<dbReference type="RefSeq" id="WP_209809072.1">
    <property type="nucleotide sequence ID" value="NZ_JAGGKT010000002.1"/>
</dbReference>
<sequence>MQIKVTMDSGKDYIVVMPVDDFINRMKDTMGNILNEFVRVSEGLIINPSHVASIEVLAR</sequence>
<evidence type="ECO:0000313" key="2">
    <source>
        <dbReference type="Proteomes" id="UP001519343"/>
    </source>
</evidence>
<organism evidence="1 2">
    <name type="scientific">Ammoniphilus resinae</name>
    <dbReference type="NCBI Taxonomy" id="861532"/>
    <lineage>
        <taxon>Bacteria</taxon>
        <taxon>Bacillati</taxon>
        <taxon>Bacillota</taxon>
        <taxon>Bacilli</taxon>
        <taxon>Bacillales</taxon>
        <taxon>Paenibacillaceae</taxon>
        <taxon>Aneurinibacillus group</taxon>
        <taxon>Ammoniphilus</taxon>
    </lineage>
</organism>